<dbReference type="Gene3D" id="3.80.10.10">
    <property type="entry name" value="Ribonuclease Inhibitor"/>
    <property type="match status" value="1"/>
</dbReference>
<evidence type="ECO:0008006" key="3">
    <source>
        <dbReference type="Google" id="ProtNLM"/>
    </source>
</evidence>
<proteinExistence type="predicted"/>
<gene>
    <name evidence="1" type="ORF">D9758_000341</name>
</gene>
<dbReference type="AlphaFoldDB" id="A0A8H5H227"/>
<dbReference type="OrthoDB" id="3038402at2759"/>
<keyword evidence="2" id="KW-1185">Reference proteome</keyword>
<sequence length="499" mass="56852">MSSTSLGIFSLPNELLLLVFKNLLPSVFDCENDLFPESELRSELPWPLVASSICRVWRDLVITTPDMWTFIKVSEGHLDRLPLFLDRSSPCTYDLIIPSHMFNEPYLTHERIIKKAHDHFDRMRSLILYKINAADFALYHTTFSRVATPHLEHFCLYFKTRWSGGEMDMLEAPLFSDTTALRSLCLRAIPDPLPPMPAHLTHLEIRGFSPTRWEFQKLFSDCPSLKRLCLPTLSVAAADALETESIDASSLRSLSFSLGDDHPSARCCCTLSVLHLPNLEYLEVLGGTGLSNPLGSHFLNDSDGTTNGTSFQKVSTLHLSDLTITEMDVVFCHKLTAVTNLELHLIMDKDIRSLLRIPETATDNPPLPFAQLNSLTINAFGTDLKQLASLLNIRVPKYQSSFELSLWNVTFLDAEDSEPRPEELFHDAVKINVVHGNTIPSLEFFSDPYDSYGEDSWDNSDSEGWAEGVDEYEYDMYGDEHWFDEEEYEEEYEEYESDY</sequence>
<evidence type="ECO:0000313" key="1">
    <source>
        <dbReference type="EMBL" id="KAF5375251.1"/>
    </source>
</evidence>
<dbReference type="InterPro" id="IPR032675">
    <property type="entry name" value="LRR_dom_sf"/>
</dbReference>
<organism evidence="1 2">
    <name type="scientific">Tetrapyrgos nigripes</name>
    <dbReference type="NCBI Taxonomy" id="182062"/>
    <lineage>
        <taxon>Eukaryota</taxon>
        <taxon>Fungi</taxon>
        <taxon>Dikarya</taxon>
        <taxon>Basidiomycota</taxon>
        <taxon>Agaricomycotina</taxon>
        <taxon>Agaricomycetes</taxon>
        <taxon>Agaricomycetidae</taxon>
        <taxon>Agaricales</taxon>
        <taxon>Marasmiineae</taxon>
        <taxon>Marasmiaceae</taxon>
        <taxon>Tetrapyrgos</taxon>
    </lineage>
</organism>
<reference evidence="1 2" key="1">
    <citation type="journal article" date="2020" name="ISME J.">
        <title>Uncovering the hidden diversity of litter-decomposition mechanisms in mushroom-forming fungi.</title>
        <authorList>
            <person name="Floudas D."/>
            <person name="Bentzer J."/>
            <person name="Ahren D."/>
            <person name="Johansson T."/>
            <person name="Persson P."/>
            <person name="Tunlid A."/>
        </authorList>
    </citation>
    <scope>NUCLEOTIDE SEQUENCE [LARGE SCALE GENOMIC DNA]</scope>
    <source>
        <strain evidence="1 2">CBS 291.85</strain>
    </source>
</reference>
<name>A0A8H5H227_9AGAR</name>
<dbReference type="EMBL" id="JAACJM010000001">
    <property type="protein sequence ID" value="KAF5375251.1"/>
    <property type="molecule type" value="Genomic_DNA"/>
</dbReference>
<comment type="caution">
    <text evidence="1">The sequence shown here is derived from an EMBL/GenBank/DDBJ whole genome shotgun (WGS) entry which is preliminary data.</text>
</comment>
<accession>A0A8H5H227</accession>
<protein>
    <recommendedName>
        <fullName evidence="3">F-box domain-containing protein</fullName>
    </recommendedName>
</protein>
<dbReference type="Proteomes" id="UP000559256">
    <property type="component" value="Unassembled WGS sequence"/>
</dbReference>
<evidence type="ECO:0000313" key="2">
    <source>
        <dbReference type="Proteomes" id="UP000559256"/>
    </source>
</evidence>
<dbReference type="SUPFAM" id="SSF52047">
    <property type="entry name" value="RNI-like"/>
    <property type="match status" value="1"/>
</dbReference>